<dbReference type="SUPFAM" id="SSF57850">
    <property type="entry name" value="RING/U-box"/>
    <property type="match status" value="1"/>
</dbReference>
<dbReference type="InterPro" id="IPR001841">
    <property type="entry name" value="Znf_RING"/>
</dbReference>
<dbReference type="GO" id="GO:0061630">
    <property type="term" value="F:ubiquitin protein ligase activity"/>
    <property type="evidence" value="ECO:0007669"/>
    <property type="project" value="UniProtKB-EC"/>
</dbReference>
<dbReference type="Gene3D" id="3.30.40.10">
    <property type="entry name" value="Zinc/RING finger domain, C3HC4 (zinc finger)"/>
    <property type="match status" value="1"/>
</dbReference>
<accession>A0A6U4LBZ0</accession>
<dbReference type="EMBL" id="HBFK01018474">
    <property type="protein sequence ID" value="CAD8744915.1"/>
    <property type="molecule type" value="Transcribed_RNA"/>
</dbReference>
<keyword evidence="1" id="KW-0863">Zinc-finger</keyword>
<dbReference type="InterPro" id="IPR045194">
    <property type="entry name" value="MGRN1/RNF157-like"/>
</dbReference>
<gene>
    <name evidence="3" type="ORF">HAND1043_LOCUS11410</name>
</gene>
<proteinExistence type="predicted"/>
<dbReference type="InterPro" id="IPR013083">
    <property type="entry name" value="Znf_RING/FYVE/PHD"/>
</dbReference>
<dbReference type="GO" id="GO:0016567">
    <property type="term" value="P:protein ubiquitination"/>
    <property type="evidence" value="ECO:0007669"/>
    <property type="project" value="TreeGrafter"/>
</dbReference>
<dbReference type="Pfam" id="PF13920">
    <property type="entry name" value="zf-C3HC4_3"/>
    <property type="match status" value="1"/>
</dbReference>
<evidence type="ECO:0000256" key="1">
    <source>
        <dbReference type="PROSITE-ProRule" id="PRU00175"/>
    </source>
</evidence>
<reference evidence="3" key="1">
    <citation type="submission" date="2021-01" db="EMBL/GenBank/DDBJ databases">
        <authorList>
            <person name="Corre E."/>
            <person name="Pelletier E."/>
            <person name="Niang G."/>
            <person name="Scheremetjew M."/>
            <person name="Finn R."/>
            <person name="Kale V."/>
            <person name="Holt S."/>
            <person name="Cochrane G."/>
            <person name="Meng A."/>
            <person name="Brown T."/>
            <person name="Cohen L."/>
        </authorList>
    </citation>
    <scope>NUCLEOTIDE SEQUENCE</scope>
    <source>
        <strain evidence="3">CCMP441</strain>
    </source>
</reference>
<dbReference type="GO" id="GO:0008270">
    <property type="term" value="F:zinc ion binding"/>
    <property type="evidence" value="ECO:0007669"/>
    <property type="project" value="UniProtKB-KW"/>
</dbReference>
<dbReference type="PANTHER" id="PTHR22996">
    <property type="entry name" value="MAHOGUNIN"/>
    <property type="match status" value="1"/>
</dbReference>
<dbReference type="PANTHER" id="PTHR22996:SF0">
    <property type="entry name" value="RE60872P-RELATED"/>
    <property type="match status" value="1"/>
</dbReference>
<dbReference type="PROSITE" id="PS50089">
    <property type="entry name" value="ZF_RING_2"/>
    <property type="match status" value="1"/>
</dbReference>
<organism evidence="3">
    <name type="scientific">Hemiselmis andersenii</name>
    <name type="common">Cryptophyte alga</name>
    <dbReference type="NCBI Taxonomy" id="464988"/>
    <lineage>
        <taxon>Eukaryota</taxon>
        <taxon>Cryptophyceae</taxon>
        <taxon>Cryptomonadales</taxon>
        <taxon>Hemiselmidaceae</taxon>
        <taxon>Hemiselmis</taxon>
    </lineage>
</organism>
<name>A0A6U4LBZ0_HEMAN</name>
<dbReference type="AlphaFoldDB" id="A0A6U4LBZ0"/>
<evidence type="ECO:0000259" key="2">
    <source>
        <dbReference type="PROSITE" id="PS50089"/>
    </source>
</evidence>
<protein>
    <recommendedName>
        <fullName evidence="2">RING-type domain-containing protein</fullName>
    </recommendedName>
</protein>
<dbReference type="SMART" id="SM00184">
    <property type="entry name" value="RING"/>
    <property type="match status" value="1"/>
</dbReference>
<feature type="domain" description="RING-type" evidence="2">
    <location>
        <begin position="53"/>
        <end position="92"/>
    </location>
</feature>
<sequence length="102" mass="10896">MSTGRLDAQIITFNAVGGVIGGPPQEPQPVSLPDHLMIPGRVPDSSVAEGEECAVCMEQAKGAKLEPCGHRDLCYGCAEHIRKHGGDCPMCRAKIQSVKKKR</sequence>
<keyword evidence="1" id="KW-0862">Zinc</keyword>
<keyword evidence="1" id="KW-0479">Metal-binding</keyword>
<evidence type="ECO:0000313" key="3">
    <source>
        <dbReference type="EMBL" id="CAD8744915.1"/>
    </source>
</evidence>